<dbReference type="AlphaFoldDB" id="A0A1G8CRG8"/>
<feature type="compositionally biased region" description="Low complexity" evidence="1">
    <location>
        <begin position="447"/>
        <end position="464"/>
    </location>
</feature>
<evidence type="ECO:0000256" key="1">
    <source>
        <dbReference type="SAM" id="MobiDB-lite"/>
    </source>
</evidence>
<feature type="compositionally biased region" description="Basic and acidic residues" evidence="1">
    <location>
        <begin position="802"/>
        <end position="813"/>
    </location>
</feature>
<proteinExistence type="predicted"/>
<feature type="compositionally biased region" description="Basic residues" evidence="1">
    <location>
        <begin position="787"/>
        <end position="801"/>
    </location>
</feature>
<evidence type="ECO:0000313" key="3">
    <source>
        <dbReference type="Proteomes" id="UP000199623"/>
    </source>
</evidence>
<feature type="compositionally biased region" description="Low complexity" evidence="1">
    <location>
        <begin position="226"/>
        <end position="246"/>
    </location>
</feature>
<organism evidence="2 3">
    <name type="scientific">Lentzea fradiae</name>
    <dbReference type="NCBI Taxonomy" id="200378"/>
    <lineage>
        <taxon>Bacteria</taxon>
        <taxon>Bacillati</taxon>
        <taxon>Actinomycetota</taxon>
        <taxon>Actinomycetes</taxon>
        <taxon>Pseudonocardiales</taxon>
        <taxon>Pseudonocardiaceae</taxon>
        <taxon>Lentzea</taxon>
    </lineage>
</organism>
<accession>A0A1G8CRG8</accession>
<protein>
    <submittedName>
        <fullName evidence="2">Syndecan 1</fullName>
    </submittedName>
</protein>
<feature type="region of interest" description="Disordered" evidence="1">
    <location>
        <begin position="109"/>
        <end position="132"/>
    </location>
</feature>
<feature type="compositionally biased region" description="Basic and acidic residues" evidence="1">
    <location>
        <begin position="591"/>
        <end position="603"/>
    </location>
</feature>
<feature type="compositionally biased region" description="Basic and acidic residues" evidence="1">
    <location>
        <begin position="1"/>
        <end position="15"/>
    </location>
</feature>
<keyword evidence="3" id="KW-1185">Reference proteome</keyword>
<feature type="compositionally biased region" description="Low complexity" evidence="1">
    <location>
        <begin position="149"/>
        <end position="170"/>
    </location>
</feature>
<name>A0A1G8CRG8_9PSEU</name>
<feature type="compositionally biased region" description="Low complexity" evidence="1">
    <location>
        <begin position="479"/>
        <end position="490"/>
    </location>
</feature>
<sequence>MGFWDRWRRGDRAAQEPEATPVTAPARPAWDGGWRAVAPLSGVVQRSGIPVGDGLGFRDGLASWRDHRFGGELGHSLSANAPAGLVAGVTGPEVTQRSRYSGGGPLLLAWRGEGEEPPSPVRADASGGVAGPAVQRAPLAGAAPVVRRSASGPGLSGGSSAAGQAGGVAARPGSGGAGTKSPRVPGGNAGGAKSSGVGGAAGGAKSSGVGGAAGGSKSSGVGGNAAGSKSPSVGGAAGGSTSSGVGETATVAEGSVAGDVTPRGGEAVVASASSGAGQIGGVRSAGRGAAEVVQLRPVRPPLTVARRPAMPVRSLPVAGGAAGKAPSVPGGAAAKASSVPGVAGNVPSAPGGVPGKAPSVPVAQAGGRPGSPEVAPVLGEPLTAMPPTAKAPLGSSSVPRSNPPRGVAQTPVVRSGTAQAGDGLAVQRSAAPKQDATSRPKRGTGIGAPLAELPATAAQAGAAQVRTPASGGAAAPAVRSSSSGGLASRSTAPATASVQRVVDGRSPILGVERPPLPEVDRQVQRAVDAKTRTAMKLGAPSTVDSASARPDSARLPVVPVTRLPVGEVEVQRSPKPAGEVKGGGQAGPAADEPRRSMPQDRTHGSPVLPLIAQRPLATSTGVGLPQPVQRAAGKPVVRPQWAGAEREPTGSDPAPTVQRLSADPGAPAGGSRRVAGRHAAVPRGDASRTTGLSRLRPGGRRPRGGVSGGAEPGSAEPNSAALSAAPSPTSARTSLPNSVQTAASTSAPGSASTSVQTSASTSIPGSVPAPASPPLVAQRATGSGPGQRHHVQRSHIQRSHSQHPEAQRPHVQRDVGGAPRPAANGAPAVVRPAPPRPLDSGQRLPPIAYPANVPTTIGRDHTPTAPATPQRTAVPAVRWSAGTQVVQRASKQAPGRRAPVSASPEPEPTSPGAWQDDPATGQARTKRAEPDLEELARRLLDPLGRLLRAELRHGRERAGRLHDRGR</sequence>
<feature type="region of interest" description="Disordered" evidence="1">
    <location>
        <begin position="144"/>
        <end position="246"/>
    </location>
</feature>
<gene>
    <name evidence="2" type="ORF">SAMN05216553_1246</name>
</gene>
<evidence type="ECO:0000313" key="2">
    <source>
        <dbReference type="EMBL" id="SDH47954.1"/>
    </source>
</evidence>
<reference evidence="3" key="1">
    <citation type="submission" date="2016-10" db="EMBL/GenBank/DDBJ databases">
        <authorList>
            <person name="Varghese N."/>
            <person name="Submissions S."/>
        </authorList>
    </citation>
    <scope>NUCLEOTIDE SEQUENCE [LARGE SCALE GENOMIC DNA]</scope>
    <source>
        <strain evidence="3">CGMCC 4.3506</strain>
    </source>
</reference>
<feature type="compositionally biased region" description="Low complexity" evidence="1">
    <location>
        <begin position="714"/>
        <end position="777"/>
    </location>
</feature>
<dbReference type="Proteomes" id="UP000199623">
    <property type="component" value="Unassembled WGS sequence"/>
</dbReference>
<dbReference type="EMBL" id="FNCC01000024">
    <property type="protein sequence ID" value="SDH47954.1"/>
    <property type="molecule type" value="Genomic_DNA"/>
</dbReference>
<feature type="region of interest" description="Disordered" evidence="1">
    <location>
        <begin position="350"/>
        <end position="499"/>
    </location>
</feature>
<dbReference type="STRING" id="200378.SAMN05216553_1246"/>
<feature type="compositionally biased region" description="Low complexity" evidence="1">
    <location>
        <begin position="815"/>
        <end position="831"/>
    </location>
</feature>
<feature type="region of interest" description="Disordered" evidence="1">
    <location>
        <begin position="571"/>
        <end position="931"/>
    </location>
</feature>
<feature type="region of interest" description="Disordered" evidence="1">
    <location>
        <begin position="1"/>
        <end position="27"/>
    </location>
</feature>
<feature type="compositionally biased region" description="Low complexity" evidence="1">
    <location>
        <begin position="863"/>
        <end position="876"/>
    </location>
</feature>
<feature type="region of interest" description="Disordered" evidence="1">
    <location>
        <begin position="268"/>
        <end position="289"/>
    </location>
</feature>
<feature type="compositionally biased region" description="Polar residues" evidence="1">
    <location>
        <begin position="881"/>
        <end position="890"/>
    </location>
</feature>